<keyword evidence="11 13" id="KW-0472">Membrane</keyword>
<evidence type="ECO:0000256" key="9">
    <source>
        <dbReference type="ARBA" id="ARBA00022967"/>
    </source>
</evidence>
<comment type="catalytic activity">
    <reaction evidence="12">
        <text>oxaloacetate + 2 Na(+)(in) + H(+) = pyruvate + 2 Na(+)(out) + CO2</text>
        <dbReference type="Rhea" id="RHEA:57724"/>
        <dbReference type="ChEBI" id="CHEBI:15361"/>
        <dbReference type="ChEBI" id="CHEBI:15378"/>
        <dbReference type="ChEBI" id="CHEBI:16452"/>
        <dbReference type="ChEBI" id="CHEBI:16526"/>
        <dbReference type="ChEBI" id="CHEBI:29101"/>
        <dbReference type="EC" id="7.2.4.2"/>
    </reaction>
</comment>
<feature type="transmembrane region" description="Helical" evidence="13">
    <location>
        <begin position="81"/>
        <end position="107"/>
    </location>
</feature>
<evidence type="ECO:0000313" key="14">
    <source>
        <dbReference type="EMBL" id="EDN55891.1"/>
    </source>
</evidence>
<comment type="cofactor">
    <cofactor evidence="1">
        <name>Na(+)</name>
        <dbReference type="ChEBI" id="CHEBI:29101"/>
    </cofactor>
</comment>
<feature type="transmembrane region" description="Helical" evidence="13">
    <location>
        <begin position="33"/>
        <end position="51"/>
    </location>
</feature>
<dbReference type="NCBIfam" id="TIGR01109">
    <property type="entry name" value="Na_pump_decarbB"/>
    <property type="match status" value="1"/>
</dbReference>
<feature type="transmembrane region" description="Helical" evidence="13">
    <location>
        <begin position="152"/>
        <end position="175"/>
    </location>
</feature>
<keyword evidence="10 13" id="KW-1133">Transmembrane helix</keyword>
<evidence type="ECO:0000256" key="8">
    <source>
        <dbReference type="ARBA" id="ARBA00022692"/>
    </source>
</evidence>
<evidence type="ECO:0000256" key="5">
    <source>
        <dbReference type="ARBA" id="ARBA00011869"/>
    </source>
</evidence>
<dbReference type="InterPro" id="IPR005661">
    <property type="entry name" value="OadB_MmdB"/>
</dbReference>
<comment type="subunit">
    <text evidence="5">Heterotrimer of an alpha, a beta and a gamma subunit.</text>
</comment>
<keyword evidence="15" id="KW-1185">Reference proteome</keyword>
<dbReference type="Proteomes" id="UP000242664">
    <property type="component" value="Unassembled WGS sequence"/>
</dbReference>
<gene>
    <name evidence="14" type="ORF">VEx25_1667</name>
</gene>
<comment type="similarity">
    <text evidence="4">Belongs to the GcdB/MmdB/OadB family.</text>
</comment>
<dbReference type="EMBL" id="DS267863">
    <property type="protein sequence ID" value="EDN55891.1"/>
    <property type="molecule type" value="Genomic_DNA"/>
</dbReference>
<evidence type="ECO:0000256" key="6">
    <source>
        <dbReference type="ARBA" id="ARBA00011957"/>
    </source>
</evidence>
<dbReference type="PANTHER" id="PTHR35806">
    <property type="entry name" value="OXALOACETATE DECARBOXYLASE BETA CHAIN 2"/>
    <property type="match status" value="1"/>
</dbReference>
<sequence length="246" mass="25538">MEFSMADASSIAIIGGADGPTAIFLASKLSPDLLGAIAVAAYSYMALVPIIQPPIMKALTTKEEREIQMAQLRHVGKWEKVLFPMAVLLMTILFLPSATPLVGMFCLGNLMREAGVVDRLSKTAQNELINIVTIFLGLGVGSKLQADQFLNLETLGILGLGAVAFSIGTGAGVLMAKLLNKFSKEDINPLIGAAGVSAVPMAARVVNKVGLQANPQNFLLMHAMGPNVAGVLGSAVAAGILLALVG</sequence>
<comment type="subcellular location">
    <subcellularLocation>
        <location evidence="3">Cell membrane</location>
        <topology evidence="3">Multi-pass membrane protein</topology>
    </subcellularLocation>
</comment>
<accession>A0ABM9WRH0</accession>
<feature type="transmembrane region" description="Helical" evidence="13">
    <location>
        <begin position="226"/>
        <end position="245"/>
    </location>
</feature>
<organism evidence="14 15">
    <name type="scientific">Vibrio antiquarius (strain Ex25)</name>
    <dbReference type="NCBI Taxonomy" id="150340"/>
    <lineage>
        <taxon>Bacteria</taxon>
        <taxon>Pseudomonadati</taxon>
        <taxon>Pseudomonadota</taxon>
        <taxon>Gammaproteobacteria</taxon>
        <taxon>Vibrionales</taxon>
        <taxon>Vibrionaceae</taxon>
        <taxon>Vibrio</taxon>
        <taxon>Vibrio diabolicus subgroup</taxon>
    </lineage>
</organism>
<keyword evidence="8 13" id="KW-0812">Transmembrane</keyword>
<evidence type="ECO:0000256" key="10">
    <source>
        <dbReference type="ARBA" id="ARBA00022989"/>
    </source>
</evidence>
<dbReference type="PANTHER" id="PTHR35806:SF1">
    <property type="entry name" value="OXALOACETATE DECARBOXYLASE BETA CHAIN 2"/>
    <property type="match status" value="1"/>
</dbReference>
<feature type="non-terminal residue" evidence="14">
    <location>
        <position position="1"/>
    </location>
</feature>
<evidence type="ECO:0000256" key="2">
    <source>
        <dbReference type="ARBA" id="ARBA00003002"/>
    </source>
</evidence>
<keyword evidence="7" id="KW-1003">Cell membrane</keyword>
<comment type="function">
    <text evidence="2">Catalyzes the decarboxylation of oxaloacetate coupled to Na(+) translocation.</text>
</comment>
<evidence type="ECO:0000313" key="15">
    <source>
        <dbReference type="Proteomes" id="UP000242664"/>
    </source>
</evidence>
<reference evidence="15" key="1">
    <citation type="submission" date="2006-10" db="EMBL/GenBank/DDBJ databases">
        <authorList>
            <person name="Heidelberg J."/>
            <person name="Sebastian Y."/>
        </authorList>
    </citation>
    <scope>NUCLEOTIDE SEQUENCE [LARGE SCALE GENOMIC DNA]</scope>
    <source>
        <strain evidence="15">EX25</strain>
    </source>
</reference>
<name>A0ABM9WRH0_VIBAE</name>
<keyword evidence="9" id="KW-1278">Translocase</keyword>
<evidence type="ECO:0000256" key="3">
    <source>
        <dbReference type="ARBA" id="ARBA00004651"/>
    </source>
</evidence>
<dbReference type="EC" id="7.2.4.2" evidence="6"/>
<dbReference type="RefSeq" id="WP_006743269.1">
    <property type="nucleotide sequence ID" value="NZ_DS267863.1"/>
</dbReference>
<evidence type="ECO:0000256" key="1">
    <source>
        <dbReference type="ARBA" id="ARBA00001959"/>
    </source>
</evidence>
<evidence type="ECO:0000256" key="11">
    <source>
        <dbReference type="ARBA" id="ARBA00023136"/>
    </source>
</evidence>
<evidence type="ECO:0000256" key="7">
    <source>
        <dbReference type="ARBA" id="ARBA00022475"/>
    </source>
</evidence>
<proteinExistence type="inferred from homology"/>
<dbReference type="Pfam" id="PF03977">
    <property type="entry name" value="OAD_beta"/>
    <property type="match status" value="1"/>
</dbReference>
<feature type="transmembrane region" description="Helical" evidence="13">
    <location>
        <begin position="128"/>
        <end position="146"/>
    </location>
</feature>
<evidence type="ECO:0000256" key="12">
    <source>
        <dbReference type="ARBA" id="ARBA00048176"/>
    </source>
</evidence>
<evidence type="ECO:0000256" key="13">
    <source>
        <dbReference type="SAM" id="Phobius"/>
    </source>
</evidence>
<evidence type="ECO:0000256" key="4">
    <source>
        <dbReference type="ARBA" id="ARBA00010924"/>
    </source>
</evidence>
<protein>
    <recommendedName>
        <fullName evidence="6">oxaloacetate decarboxylase (Na(+) extruding)</fullName>
        <ecNumber evidence="6">7.2.4.2</ecNumber>
    </recommendedName>
</protein>